<dbReference type="OrthoDB" id="5298305at2"/>
<evidence type="ECO:0000256" key="2">
    <source>
        <dbReference type="SAM" id="SignalP"/>
    </source>
</evidence>
<accession>A0A4Y6RCD0</accession>
<dbReference type="RefSeq" id="WP_141169666.1">
    <property type="nucleotide sequence ID" value="NZ_CP041185.1"/>
</dbReference>
<evidence type="ECO:0000313" key="3">
    <source>
        <dbReference type="EMBL" id="QDG70236.1"/>
    </source>
</evidence>
<keyword evidence="3" id="KW-0449">Lipoprotein</keyword>
<sequence>MRSLVPLALCAKNLFAAAVCLTILSGCSDMTGLGGKSEYACKAPEGVQCNSVSGNYYNAFPAGGGAAAKGAPTKGTPRAVPRSMYSMAKAASSGSSMQGQPAFEPTALRSPPRVMRLWIKPWEDSDHDLHDQSFVYLQTDPGRWQIAHAQRQIRDAYAPLTPPASPQTAAPEPTAATAQASTNVDTRPAAPAAVGFASTPADTSTPAPEVSPAPAPMPAANHP</sequence>
<dbReference type="KEGG" id="jas:FJQ89_07265"/>
<name>A0A4Y6RCD0_9BURK</name>
<organism evidence="3 4">
    <name type="scientific">Janthinobacterium tructae</name>
    <dbReference type="NCBI Taxonomy" id="2590869"/>
    <lineage>
        <taxon>Bacteria</taxon>
        <taxon>Pseudomonadati</taxon>
        <taxon>Pseudomonadota</taxon>
        <taxon>Betaproteobacteria</taxon>
        <taxon>Burkholderiales</taxon>
        <taxon>Oxalobacteraceae</taxon>
        <taxon>Janthinobacterium</taxon>
    </lineage>
</organism>
<proteinExistence type="predicted"/>
<evidence type="ECO:0000313" key="4">
    <source>
        <dbReference type="Proteomes" id="UP000316665"/>
    </source>
</evidence>
<dbReference type="Pfam" id="PF09676">
    <property type="entry name" value="TraV"/>
    <property type="match status" value="1"/>
</dbReference>
<feature type="region of interest" description="Disordered" evidence="1">
    <location>
        <begin position="158"/>
        <end position="223"/>
    </location>
</feature>
<dbReference type="PROSITE" id="PS51257">
    <property type="entry name" value="PROKAR_LIPOPROTEIN"/>
    <property type="match status" value="1"/>
</dbReference>
<reference evidence="3 4" key="1">
    <citation type="submission" date="2019-06" db="EMBL/GenBank/DDBJ databases">
        <title>Complete genome sequence of Janthinobacterium sp. SNU WT3 isolated from diseased rainbow trout.</title>
        <authorList>
            <person name="Oh W.T."/>
            <person name="Park S.C."/>
        </authorList>
    </citation>
    <scope>NUCLEOTIDE SEQUENCE [LARGE SCALE GENOMIC DNA]</scope>
    <source>
        <strain evidence="3 4">SNU WT3</strain>
    </source>
</reference>
<dbReference type="EMBL" id="CP041185">
    <property type="protein sequence ID" value="QDG70236.1"/>
    <property type="molecule type" value="Genomic_DNA"/>
</dbReference>
<keyword evidence="2" id="KW-0732">Signal</keyword>
<dbReference type="Proteomes" id="UP000316665">
    <property type="component" value="Chromosome"/>
</dbReference>
<protein>
    <submittedName>
        <fullName evidence="3">TraV family lipoprotein</fullName>
    </submittedName>
</protein>
<evidence type="ECO:0000256" key="1">
    <source>
        <dbReference type="SAM" id="MobiDB-lite"/>
    </source>
</evidence>
<keyword evidence="4" id="KW-1185">Reference proteome</keyword>
<gene>
    <name evidence="3" type="ORF">FJQ89_07265</name>
</gene>
<feature type="chain" id="PRO_5021333628" evidence="2">
    <location>
        <begin position="19"/>
        <end position="223"/>
    </location>
</feature>
<dbReference type="InterPro" id="IPR014118">
    <property type="entry name" value="T4SS_TraV"/>
</dbReference>
<dbReference type="AlphaFoldDB" id="A0A4Y6RCD0"/>
<feature type="signal peptide" evidence="2">
    <location>
        <begin position="1"/>
        <end position="18"/>
    </location>
</feature>
<feature type="compositionally biased region" description="Low complexity" evidence="1">
    <location>
        <begin position="166"/>
        <end position="182"/>
    </location>
</feature>